<organism evidence="4 5">
    <name type="scientific">Hymenobacter aerilatus</name>
    <dbReference type="NCBI Taxonomy" id="2932251"/>
    <lineage>
        <taxon>Bacteria</taxon>
        <taxon>Pseudomonadati</taxon>
        <taxon>Bacteroidota</taxon>
        <taxon>Cytophagia</taxon>
        <taxon>Cytophagales</taxon>
        <taxon>Hymenobacteraceae</taxon>
        <taxon>Hymenobacter</taxon>
    </lineage>
</organism>
<dbReference type="InterPro" id="IPR050639">
    <property type="entry name" value="SSR_resolvase"/>
</dbReference>
<dbReference type="AlphaFoldDB" id="A0A8T9T0P8"/>
<dbReference type="Proteomes" id="UP000829925">
    <property type="component" value="Chromosome"/>
</dbReference>
<sequence>MRVALYARVSTGDKDQDPENQLIVLRREAQRAGDIIYKEYIDQESGRKSSRKAFLEMMRDAQKRHFELVRVWDLSRFSREGIEKVFEHTSFLEQCGVAFWSYSEPLLNTVGPMRELMKAMVAWAAGYYSQRLSENVRAGLARKRLKAEEKGEEYTHGRRAVAPALVAQIQELQAQGLSVRKISREVAMPVGTVHKYLKKELSE</sequence>
<dbReference type="CDD" id="cd03768">
    <property type="entry name" value="SR_ResInv"/>
    <property type="match status" value="1"/>
</dbReference>
<dbReference type="PANTHER" id="PTHR30461">
    <property type="entry name" value="DNA-INVERTASE FROM LAMBDOID PROPHAGE"/>
    <property type="match status" value="1"/>
</dbReference>
<dbReference type="KEGG" id="haei:MUN82_06545"/>
<evidence type="ECO:0000259" key="3">
    <source>
        <dbReference type="PROSITE" id="PS51736"/>
    </source>
</evidence>
<evidence type="ECO:0000313" key="5">
    <source>
        <dbReference type="Proteomes" id="UP000829925"/>
    </source>
</evidence>
<dbReference type="Pfam" id="PF00239">
    <property type="entry name" value="Resolvase"/>
    <property type="match status" value="1"/>
</dbReference>
<reference evidence="4 5" key="1">
    <citation type="submission" date="2022-04" db="EMBL/GenBank/DDBJ databases">
        <title>Hymenobacter sp. isolated from the air.</title>
        <authorList>
            <person name="Won M."/>
            <person name="Lee C.-M."/>
            <person name="Woen H.-Y."/>
            <person name="Kwon S.-W."/>
        </authorList>
    </citation>
    <scope>NUCLEOTIDE SEQUENCE [LARGE SCALE GENOMIC DNA]</scope>
    <source>
        <strain evidence="5">5413 J-13</strain>
    </source>
</reference>
<dbReference type="Gene3D" id="3.40.50.1390">
    <property type="entry name" value="Resolvase, N-terminal catalytic domain"/>
    <property type="match status" value="1"/>
</dbReference>
<dbReference type="SUPFAM" id="SSF53041">
    <property type="entry name" value="Resolvase-like"/>
    <property type="match status" value="1"/>
</dbReference>
<evidence type="ECO:0000256" key="1">
    <source>
        <dbReference type="ARBA" id="ARBA00023125"/>
    </source>
</evidence>
<protein>
    <submittedName>
        <fullName evidence="4">Recombinase family protein</fullName>
    </submittedName>
</protein>
<feature type="domain" description="Resolvase/invertase-type recombinase catalytic" evidence="3">
    <location>
        <begin position="2"/>
        <end position="147"/>
    </location>
</feature>
<dbReference type="RefSeq" id="WP_245095983.1">
    <property type="nucleotide sequence ID" value="NZ_CP095053.1"/>
</dbReference>
<keyword evidence="5" id="KW-1185">Reference proteome</keyword>
<dbReference type="EMBL" id="CP095053">
    <property type="protein sequence ID" value="UOR06754.1"/>
    <property type="molecule type" value="Genomic_DNA"/>
</dbReference>
<dbReference type="PROSITE" id="PS51736">
    <property type="entry name" value="RECOMBINASES_3"/>
    <property type="match status" value="1"/>
</dbReference>
<keyword evidence="1" id="KW-0238">DNA-binding</keyword>
<dbReference type="Gene3D" id="1.10.10.60">
    <property type="entry name" value="Homeodomain-like"/>
    <property type="match status" value="1"/>
</dbReference>
<dbReference type="InterPro" id="IPR036162">
    <property type="entry name" value="Resolvase-like_N_sf"/>
</dbReference>
<dbReference type="SMART" id="SM00857">
    <property type="entry name" value="Resolvase"/>
    <property type="match status" value="1"/>
</dbReference>
<dbReference type="InterPro" id="IPR006119">
    <property type="entry name" value="Resolv_N"/>
</dbReference>
<evidence type="ECO:0000256" key="2">
    <source>
        <dbReference type="ARBA" id="ARBA00023172"/>
    </source>
</evidence>
<name>A0A8T9T0P8_9BACT</name>
<proteinExistence type="predicted"/>
<keyword evidence="2" id="KW-0233">DNA recombination</keyword>
<gene>
    <name evidence="4" type="ORF">MUN82_06545</name>
</gene>
<evidence type="ECO:0000313" key="4">
    <source>
        <dbReference type="EMBL" id="UOR06754.1"/>
    </source>
</evidence>
<dbReference type="GO" id="GO:0003677">
    <property type="term" value="F:DNA binding"/>
    <property type="evidence" value="ECO:0007669"/>
    <property type="project" value="UniProtKB-KW"/>
</dbReference>
<accession>A0A8T9T0P8</accession>
<dbReference type="GO" id="GO:0000150">
    <property type="term" value="F:DNA strand exchange activity"/>
    <property type="evidence" value="ECO:0007669"/>
    <property type="project" value="InterPro"/>
</dbReference>
<dbReference type="PANTHER" id="PTHR30461:SF2">
    <property type="entry name" value="SERINE RECOMBINASE PINE-RELATED"/>
    <property type="match status" value="1"/>
</dbReference>